<feature type="compositionally biased region" description="Basic and acidic residues" evidence="1">
    <location>
        <begin position="33"/>
        <end position="50"/>
    </location>
</feature>
<dbReference type="OrthoDB" id="2379551at2759"/>
<name>A0A9W4WZB3_9GLOM</name>
<accession>A0A9W4WZB3</accession>
<feature type="non-terminal residue" evidence="2">
    <location>
        <position position="1"/>
    </location>
</feature>
<gene>
    <name evidence="2" type="ORF">FWILDA_LOCUS18018</name>
</gene>
<reference evidence="2" key="1">
    <citation type="submission" date="2022-08" db="EMBL/GenBank/DDBJ databases">
        <authorList>
            <person name="Kallberg Y."/>
            <person name="Tangrot J."/>
            <person name="Rosling A."/>
        </authorList>
    </citation>
    <scope>NUCLEOTIDE SEQUENCE</scope>
    <source>
        <strain evidence="2">Wild A</strain>
    </source>
</reference>
<protein>
    <submittedName>
        <fullName evidence="2">896_t:CDS:1</fullName>
    </submittedName>
</protein>
<dbReference type="Proteomes" id="UP001153678">
    <property type="component" value="Unassembled WGS sequence"/>
</dbReference>
<organism evidence="2 3">
    <name type="scientific">Funneliformis geosporum</name>
    <dbReference type="NCBI Taxonomy" id="1117311"/>
    <lineage>
        <taxon>Eukaryota</taxon>
        <taxon>Fungi</taxon>
        <taxon>Fungi incertae sedis</taxon>
        <taxon>Mucoromycota</taxon>
        <taxon>Glomeromycotina</taxon>
        <taxon>Glomeromycetes</taxon>
        <taxon>Glomerales</taxon>
        <taxon>Glomeraceae</taxon>
        <taxon>Funneliformis</taxon>
    </lineage>
</organism>
<sequence>RVRKYTNHPKSGINPSDNFEIEANQPSESSEFTTKEDEVISESDDSKSDDNSDFETFEDYASPDYEPFQDPPSTESIDDDQFLWILIWIISFRTRFNITESATEALIKFMKLVLTEIG</sequence>
<feature type="region of interest" description="Disordered" evidence="1">
    <location>
        <begin position="1"/>
        <end position="74"/>
    </location>
</feature>
<dbReference type="EMBL" id="CAMKVN010016084">
    <property type="protein sequence ID" value="CAI2197320.1"/>
    <property type="molecule type" value="Genomic_DNA"/>
</dbReference>
<comment type="caution">
    <text evidence="2">The sequence shown here is derived from an EMBL/GenBank/DDBJ whole genome shotgun (WGS) entry which is preliminary data.</text>
</comment>
<proteinExistence type="predicted"/>
<evidence type="ECO:0000313" key="3">
    <source>
        <dbReference type="Proteomes" id="UP001153678"/>
    </source>
</evidence>
<evidence type="ECO:0000313" key="2">
    <source>
        <dbReference type="EMBL" id="CAI2197320.1"/>
    </source>
</evidence>
<keyword evidence="3" id="KW-1185">Reference proteome</keyword>
<feature type="non-terminal residue" evidence="2">
    <location>
        <position position="118"/>
    </location>
</feature>
<dbReference type="AlphaFoldDB" id="A0A9W4WZB3"/>
<evidence type="ECO:0000256" key="1">
    <source>
        <dbReference type="SAM" id="MobiDB-lite"/>
    </source>
</evidence>